<evidence type="ECO:0000313" key="2">
    <source>
        <dbReference type="EMBL" id="QQP90951.1"/>
    </source>
</evidence>
<evidence type="ECO:0000256" key="1">
    <source>
        <dbReference type="ARBA" id="ARBA00022649"/>
    </source>
</evidence>
<protein>
    <submittedName>
        <fullName evidence="2">Type II toxin-antitoxin system RelE/ParE family toxin</fullName>
    </submittedName>
</protein>
<proteinExistence type="predicted"/>
<accession>A0ABX7B994</accession>
<keyword evidence="3" id="KW-1185">Reference proteome</keyword>
<dbReference type="Gene3D" id="3.30.2310.20">
    <property type="entry name" value="RelE-like"/>
    <property type="match status" value="1"/>
</dbReference>
<organism evidence="2 3">
    <name type="scientific">Skermanella cutis</name>
    <dbReference type="NCBI Taxonomy" id="2775420"/>
    <lineage>
        <taxon>Bacteria</taxon>
        <taxon>Pseudomonadati</taxon>
        <taxon>Pseudomonadota</taxon>
        <taxon>Alphaproteobacteria</taxon>
        <taxon>Rhodospirillales</taxon>
        <taxon>Azospirillaceae</taxon>
        <taxon>Skermanella</taxon>
    </lineage>
</organism>
<dbReference type="InterPro" id="IPR007712">
    <property type="entry name" value="RelE/ParE_toxin"/>
</dbReference>
<dbReference type="EMBL" id="CP067420">
    <property type="protein sequence ID" value="QQP90951.1"/>
    <property type="molecule type" value="Genomic_DNA"/>
</dbReference>
<keyword evidence="1" id="KW-1277">Toxin-antitoxin system</keyword>
<dbReference type="RefSeq" id="WP_201078383.1">
    <property type="nucleotide sequence ID" value="NZ_CP067420.1"/>
</dbReference>
<sequence>MSGPGYRLTEAAADDTRDILKASARQFGPLQRERYAKLLIKAAEMLAQDPERPGSWNRNDLRKGVRSFHVEHAAGRRGAASHILYYLARHMDDGSNTIVIVRILHERMQPAHHLPETFDF</sequence>
<dbReference type="Pfam" id="PF05016">
    <property type="entry name" value="ParE_toxin"/>
    <property type="match status" value="1"/>
</dbReference>
<dbReference type="Proteomes" id="UP000595197">
    <property type="component" value="Chromosome"/>
</dbReference>
<dbReference type="InterPro" id="IPR035093">
    <property type="entry name" value="RelE/ParE_toxin_dom_sf"/>
</dbReference>
<evidence type="ECO:0000313" key="3">
    <source>
        <dbReference type="Proteomes" id="UP000595197"/>
    </source>
</evidence>
<reference evidence="2" key="1">
    <citation type="submission" date="2021-02" db="EMBL/GenBank/DDBJ databases">
        <title>Skermanella TT6 skin isolate.</title>
        <authorList>
            <person name="Lee K."/>
            <person name="Ganzorig M."/>
        </authorList>
    </citation>
    <scope>NUCLEOTIDE SEQUENCE</scope>
    <source>
        <strain evidence="2">TT6</strain>
    </source>
</reference>
<name>A0ABX7B994_9PROT</name>
<gene>
    <name evidence="2" type="ORF">IGS68_06935</name>
</gene>